<evidence type="ECO:0000313" key="3">
    <source>
        <dbReference type="Proteomes" id="UP000650524"/>
    </source>
</evidence>
<gene>
    <name evidence="2" type="primary">dsrJ</name>
    <name evidence="2" type="ORF">H8E19_04545</name>
</gene>
<comment type="caution">
    <text evidence="2">The sequence shown here is derived from an EMBL/GenBank/DDBJ whole genome shotgun (WGS) entry which is preliminary data.</text>
</comment>
<sequence length="132" mass="15160">MMFNKGWVIGGIIVFVAAAAFPFYWYQIGQGKPFPKLELPAKEKRCVESVEFMRANHMRLLDAWRIAVVRDDLLIYTSTKGDKFEMNLHKTCIGCHTSTERFCNRCHDYNDVVPPCWDCHVAPSEIGKGEQS</sequence>
<dbReference type="InterPro" id="IPR036280">
    <property type="entry name" value="Multihaem_cyt_sf"/>
</dbReference>
<reference evidence="2 3" key="1">
    <citation type="submission" date="2020-08" db="EMBL/GenBank/DDBJ databases">
        <title>Bridging the membrane lipid divide: bacteria of the FCB group superphylum have the potential to synthesize archaeal ether lipids.</title>
        <authorList>
            <person name="Villanueva L."/>
            <person name="Von Meijenfeldt F.A.B."/>
            <person name="Westbye A.B."/>
            <person name="Yadav S."/>
            <person name="Hopmans E.C."/>
            <person name="Dutilh B.E."/>
            <person name="Sinninghe Damste J.S."/>
        </authorList>
    </citation>
    <scope>NUCLEOTIDE SEQUENCE [LARGE SCALE GENOMIC DNA]</scope>
    <source>
        <strain evidence="2">NIOZ-UU27</strain>
    </source>
</reference>
<organism evidence="2 3">
    <name type="scientific">Candidatus Desulfacyla euxinica</name>
    <dbReference type="NCBI Taxonomy" id="2841693"/>
    <lineage>
        <taxon>Bacteria</taxon>
        <taxon>Deltaproteobacteria</taxon>
        <taxon>Candidatus Desulfacyla</taxon>
    </lineage>
</organism>
<dbReference type="InterPro" id="IPR047668">
    <property type="entry name" value="DsrJ"/>
</dbReference>
<dbReference type="SUPFAM" id="SSF48695">
    <property type="entry name" value="Multiheme cytochromes"/>
    <property type="match status" value="1"/>
</dbReference>
<keyword evidence="1" id="KW-1133">Transmembrane helix</keyword>
<dbReference type="EMBL" id="JACNJD010000151">
    <property type="protein sequence ID" value="MBC8176654.1"/>
    <property type="molecule type" value="Genomic_DNA"/>
</dbReference>
<proteinExistence type="predicted"/>
<dbReference type="AlphaFoldDB" id="A0A8J6MZZ1"/>
<keyword evidence="1" id="KW-0472">Membrane</keyword>
<dbReference type="Proteomes" id="UP000650524">
    <property type="component" value="Unassembled WGS sequence"/>
</dbReference>
<dbReference type="NCBIfam" id="NF038038">
    <property type="entry name" value="cytoc_DsrJ"/>
    <property type="match status" value="1"/>
</dbReference>
<name>A0A8J6MZZ1_9DELT</name>
<keyword evidence="1" id="KW-0812">Transmembrane</keyword>
<protein>
    <submittedName>
        <fullName evidence="2">Sulfate reduction electron transfer complex DsrMKJOP subunit DsrJ</fullName>
    </submittedName>
</protein>
<accession>A0A8J6MZZ1</accession>
<evidence type="ECO:0000256" key="1">
    <source>
        <dbReference type="SAM" id="Phobius"/>
    </source>
</evidence>
<feature type="transmembrane region" description="Helical" evidence="1">
    <location>
        <begin position="6"/>
        <end position="26"/>
    </location>
</feature>
<evidence type="ECO:0000313" key="2">
    <source>
        <dbReference type="EMBL" id="MBC8176654.1"/>
    </source>
</evidence>